<dbReference type="InterPro" id="IPR054203">
    <property type="entry name" value="DUF6908"/>
</dbReference>
<dbReference type="Proteomes" id="UP000066284">
    <property type="component" value="Chromosome 1"/>
</dbReference>
<name>A0A0S4KZF9_9BACT</name>
<dbReference type="EMBL" id="LN885086">
    <property type="protein sequence ID" value="CUQ67974.1"/>
    <property type="molecule type" value="Genomic_DNA"/>
</dbReference>
<dbReference type="AlphaFoldDB" id="A0A0S4KZF9"/>
<keyword evidence="3" id="KW-1185">Reference proteome</keyword>
<protein>
    <recommendedName>
        <fullName evidence="1">DUF6908 domain-containing protein</fullName>
    </recommendedName>
</protein>
<accession>A0A0S4KZF9</accession>
<proteinExistence type="predicted"/>
<dbReference type="RefSeq" id="WP_062486956.1">
    <property type="nucleotide sequence ID" value="NZ_LN885086.1"/>
</dbReference>
<evidence type="ECO:0000313" key="3">
    <source>
        <dbReference type="Proteomes" id="UP000066284"/>
    </source>
</evidence>
<evidence type="ECO:0000313" key="2">
    <source>
        <dbReference type="EMBL" id="CUQ67974.1"/>
    </source>
</evidence>
<dbReference type="Pfam" id="PF21849">
    <property type="entry name" value="DUF6908"/>
    <property type="match status" value="1"/>
</dbReference>
<feature type="domain" description="DUF6908" evidence="1">
    <location>
        <begin position="6"/>
        <end position="131"/>
    </location>
</feature>
<sequence>MMKLYQAFATDLNQLLNSARAVRITVPGYMPLSVEEIGSSGDGYRLVSLCHYGEQNGDLMRDPDIVFLFHNLPDGAAAEPVSFRNDYLGIVQEVYRYDETGRRTHVVPSLKQELKEFARAWLATLREQGFFARTAVREILSP</sequence>
<gene>
    <name evidence="2" type="ORF">NITINOP_3002</name>
</gene>
<dbReference type="OrthoDB" id="9788042at2"/>
<evidence type="ECO:0000259" key="1">
    <source>
        <dbReference type="Pfam" id="PF21849"/>
    </source>
</evidence>
<organism evidence="2 3">
    <name type="scientific">Candidatus Nitrospira inopinata</name>
    <dbReference type="NCBI Taxonomy" id="1715989"/>
    <lineage>
        <taxon>Bacteria</taxon>
        <taxon>Pseudomonadati</taxon>
        <taxon>Nitrospirota</taxon>
        <taxon>Nitrospiria</taxon>
        <taxon>Nitrospirales</taxon>
        <taxon>Nitrospiraceae</taxon>
        <taxon>Nitrospira</taxon>
    </lineage>
</organism>
<reference evidence="3" key="1">
    <citation type="submission" date="2015-09" db="EMBL/GenBank/DDBJ databases">
        <authorList>
            <person name="Daims H."/>
        </authorList>
    </citation>
    <scope>NUCLEOTIDE SEQUENCE [LARGE SCALE GENOMIC DNA]</scope>
</reference>
<dbReference type="KEGG" id="nio:NITINOP_3002"/>